<dbReference type="AlphaFoldDB" id="A0A8K0P614"/>
<dbReference type="OrthoDB" id="194358at2759"/>
<dbReference type="EMBL" id="KZ308806">
    <property type="protein sequence ID" value="KAG8234397.1"/>
    <property type="molecule type" value="Genomic_DNA"/>
</dbReference>
<evidence type="ECO:0000313" key="2">
    <source>
        <dbReference type="EMBL" id="KAG8234397.1"/>
    </source>
</evidence>
<evidence type="ECO:0000259" key="1">
    <source>
        <dbReference type="PROSITE" id="PS50225"/>
    </source>
</evidence>
<protein>
    <recommendedName>
        <fullName evidence="1">SOCS box domain-containing protein</fullName>
    </recommendedName>
</protein>
<keyword evidence="3" id="KW-1185">Reference proteome</keyword>
<reference evidence="2" key="1">
    <citation type="submission" date="2013-04" db="EMBL/GenBank/DDBJ databases">
        <authorList>
            <person name="Qu J."/>
            <person name="Murali S.C."/>
            <person name="Bandaranaike D."/>
            <person name="Bellair M."/>
            <person name="Blankenburg K."/>
            <person name="Chao H."/>
            <person name="Dinh H."/>
            <person name="Doddapaneni H."/>
            <person name="Downs B."/>
            <person name="Dugan-Rocha S."/>
            <person name="Elkadiri S."/>
            <person name="Gnanaolivu R.D."/>
            <person name="Hernandez B."/>
            <person name="Javaid M."/>
            <person name="Jayaseelan J.C."/>
            <person name="Lee S."/>
            <person name="Li M."/>
            <person name="Ming W."/>
            <person name="Munidasa M."/>
            <person name="Muniz J."/>
            <person name="Nguyen L."/>
            <person name="Ongeri F."/>
            <person name="Osuji N."/>
            <person name="Pu L.-L."/>
            <person name="Puazo M."/>
            <person name="Qu C."/>
            <person name="Quiroz J."/>
            <person name="Raj R."/>
            <person name="Weissenberger G."/>
            <person name="Xin Y."/>
            <person name="Zou X."/>
            <person name="Han Y."/>
            <person name="Richards S."/>
            <person name="Worley K."/>
            <person name="Muzny D."/>
            <person name="Gibbs R."/>
        </authorList>
    </citation>
    <scope>NUCLEOTIDE SEQUENCE</scope>
    <source>
        <strain evidence="2">Sampled in the wild</strain>
    </source>
</reference>
<comment type="caution">
    <text evidence="2">The sequence shown here is derived from an EMBL/GenBank/DDBJ whole genome shotgun (WGS) entry which is preliminary data.</text>
</comment>
<proteinExistence type="predicted"/>
<gene>
    <name evidence="2" type="ORF">J437_LFUL014615</name>
</gene>
<feature type="domain" description="SOCS box" evidence="1">
    <location>
        <begin position="190"/>
        <end position="244"/>
    </location>
</feature>
<dbReference type="InterPro" id="IPR001496">
    <property type="entry name" value="SOCS_box"/>
</dbReference>
<organism evidence="2 3">
    <name type="scientific">Ladona fulva</name>
    <name type="common">Scarce chaser dragonfly</name>
    <name type="synonym">Libellula fulva</name>
    <dbReference type="NCBI Taxonomy" id="123851"/>
    <lineage>
        <taxon>Eukaryota</taxon>
        <taxon>Metazoa</taxon>
        <taxon>Ecdysozoa</taxon>
        <taxon>Arthropoda</taxon>
        <taxon>Hexapoda</taxon>
        <taxon>Insecta</taxon>
        <taxon>Pterygota</taxon>
        <taxon>Palaeoptera</taxon>
        <taxon>Odonata</taxon>
        <taxon>Epiprocta</taxon>
        <taxon>Anisoptera</taxon>
        <taxon>Libelluloidea</taxon>
        <taxon>Libellulidae</taxon>
        <taxon>Ladona</taxon>
    </lineage>
</organism>
<sequence length="244" mass="28066">MKTFSSHEDERIPGFREVFVSHLQRHLFTLGFWEEPGILRETAKGIECDIPRIVACHCSDLVSGFGERIVPVWHLELHTTWSFTLKCPKQHLQLSPRCRCGTGAEGGSSDRAVCSGEEGAVATTSDRDQSAFTWFLRAVIRRRRVEHCSETLALLSQVMGECPRRMHSHVLRTMFRHVKCYKILGPVFYQLKLSMMRYWTQPHDLRYLCWRTLRKSLRPGGHLVSGAAKLGLPKPVQQYLLMET</sequence>
<reference evidence="2" key="2">
    <citation type="submission" date="2017-10" db="EMBL/GenBank/DDBJ databases">
        <title>Ladona fulva Genome sequencing and assembly.</title>
        <authorList>
            <person name="Murali S."/>
            <person name="Richards S."/>
            <person name="Bandaranaike D."/>
            <person name="Bellair M."/>
            <person name="Blankenburg K."/>
            <person name="Chao H."/>
            <person name="Dinh H."/>
            <person name="Doddapaneni H."/>
            <person name="Dugan-Rocha S."/>
            <person name="Elkadiri S."/>
            <person name="Gnanaolivu R."/>
            <person name="Hernandez B."/>
            <person name="Skinner E."/>
            <person name="Javaid M."/>
            <person name="Lee S."/>
            <person name="Li M."/>
            <person name="Ming W."/>
            <person name="Munidasa M."/>
            <person name="Muniz J."/>
            <person name="Nguyen L."/>
            <person name="Hughes D."/>
            <person name="Osuji N."/>
            <person name="Pu L.-L."/>
            <person name="Puazo M."/>
            <person name="Qu C."/>
            <person name="Quiroz J."/>
            <person name="Raj R."/>
            <person name="Weissenberger G."/>
            <person name="Xin Y."/>
            <person name="Zou X."/>
            <person name="Han Y."/>
            <person name="Worley K."/>
            <person name="Muzny D."/>
            <person name="Gibbs R."/>
        </authorList>
    </citation>
    <scope>NUCLEOTIDE SEQUENCE</scope>
    <source>
        <strain evidence="2">Sampled in the wild</strain>
    </source>
</reference>
<dbReference type="Proteomes" id="UP000792457">
    <property type="component" value="Unassembled WGS sequence"/>
</dbReference>
<accession>A0A8K0P614</accession>
<name>A0A8K0P614_LADFU</name>
<dbReference type="PROSITE" id="PS50225">
    <property type="entry name" value="SOCS"/>
    <property type="match status" value="1"/>
</dbReference>
<evidence type="ECO:0000313" key="3">
    <source>
        <dbReference type="Proteomes" id="UP000792457"/>
    </source>
</evidence>